<name>A0A4Q1SEE7_9BACT</name>
<dbReference type="RefSeq" id="WP_129208845.1">
    <property type="nucleotide sequence ID" value="NZ_BMGU01000004.1"/>
</dbReference>
<dbReference type="Pfam" id="PF04316">
    <property type="entry name" value="FlgM"/>
    <property type="match status" value="1"/>
</dbReference>
<reference evidence="2 3" key="1">
    <citation type="journal article" date="2016" name="Int. J. Syst. Evol. Microbiol.">
        <title>Acidipila dinghuensis sp. nov., an acidobacterium isolated from forest soil.</title>
        <authorList>
            <person name="Jiang Y.W."/>
            <person name="Wang J."/>
            <person name="Chen M.H."/>
            <person name="Lv Y.Y."/>
            <person name="Qiu L.H."/>
        </authorList>
    </citation>
    <scope>NUCLEOTIDE SEQUENCE [LARGE SCALE GENOMIC DNA]</scope>
    <source>
        <strain evidence="2 3">DHOF10</strain>
    </source>
</reference>
<organism evidence="2 3">
    <name type="scientific">Silvibacterium dinghuense</name>
    <dbReference type="NCBI Taxonomy" id="1560006"/>
    <lineage>
        <taxon>Bacteria</taxon>
        <taxon>Pseudomonadati</taxon>
        <taxon>Acidobacteriota</taxon>
        <taxon>Terriglobia</taxon>
        <taxon>Terriglobales</taxon>
        <taxon>Acidobacteriaceae</taxon>
        <taxon>Silvibacterium</taxon>
    </lineage>
</organism>
<evidence type="ECO:0000313" key="3">
    <source>
        <dbReference type="Proteomes" id="UP000290253"/>
    </source>
</evidence>
<protein>
    <submittedName>
        <fullName evidence="2">Flagellar biosynthesis anti-sigma factor FlgM</fullName>
    </submittedName>
</protein>
<accession>A0A4Q1SEE7</accession>
<keyword evidence="2" id="KW-0966">Cell projection</keyword>
<keyword evidence="2" id="KW-0969">Cilium</keyword>
<dbReference type="OrthoDB" id="123552at2"/>
<dbReference type="EMBL" id="SDMK01000002">
    <property type="protein sequence ID" value="RXS95649.1"/>
    <property type="molecule type" value="Genomic_DNA"/>
</dbReference>
<dbReference type="AlphaFoldDB" id="A0A4Q1SEE7"/>
<evidence type="ECO:0000313" key="2">
    <source>
        <dbReference type="EMBL" id="RXS95649.1"/>
    </source>
</evidence>
<dbReference type="Proteomes" id="UP000290253">
    <property type="component" value="Unassembled WGS sequence"/>
</dbReference>
<dbReference type="SUPFAM" id="SSF101498">
    <property type="entry name" value="Anti-sigma factor FlgM"/>
    <property type="match status" value="1"/>
</dbReference>
<comment type="caution">
    <text evidence="2">The sequence shown here is derived from an EMBL/GenBank/DDBJ whole genome shotgun (WGS) entry which is preliminary data.</text>
</comment>
<keyword evidence="3" id="KW-1185">Reference proteome</keyword>
<feature type="domain" description="Anti-sigma-28 factor FlgM C-terminal" evidence="1">
    <location>
        <begin position="44"/>
        <end position="94"/>
    </location>
</feature>
<evidence type="ECO:0000259" key="1">
    <source>
        <dbReference type="Pfam" id="PF04316"/>
    </source>
</evidence>
<keyword evidence="2" id="KW-0282">Flagellum</keyword>
<proteinExistence type="predicted"/>
<dbReference type="InterPro" id="IPR035890">
    <property type="entry name" value="Anti-sigma-28_factor_FlgM_sf"/>
</dbReference>
<gene>
    <name evidence="2" type="ORF">ESZ00_13920</name>
</gene>
<sequence>MKISGDFLQGGAVSGAAQAGNTADPHSAIATGAEFASASQATIDTASLSTAGTAASAASSTASEVRGEKVAAMQSALASGTYSVPSSEVAGKVIEHMLGGANG</sequence>
<dbReference type="InterPro" id="IPR031316">
    <property type="entry name" value="FlgM_C"/>
</dbReference>